<dbReference type="Pfam" id="PF00005">
    <property type="entry name" value="ABC_tran"/>
    <property type="match status" value="1"/>
</dbReference>
<evidence type="ECO:0000313" key="7">
    <source>
        <dbReference type="Proteomes" id="UP000321562"/>
    </source>
</evidence>
<comment type="similarity">
    <text evidence="1">Belongs to the ABC transporter superfamily.</text>
</comment>
<gene>
    <name evidence="6" type="ORF">FQV27_16695</name>
</gene>
<dbReference type="InterPro" id="IPR050683">
    <property type="entry name" value="Bact_Polysacc_Export_ATP-bd"/>
</dbReference>
<evidence type="ECO:0000256" key="4">
    <source>
        <dbReference type="ARBA" id="ARBA00022840"/>
    </source>
</evidence>
<dbReference type="SMART" id="SM00382">
    <property type="entry name" value="AAA"/>
    <property type="match status" value="1"/>
</dbReference>
<evidence type="ECO:0000256" key="2">
    <source>
        <dbReference type="ARBA" id="ARBA00022448"/>
    </source>
</evidence>
<dbReference type="InterPro" id="IPR015860">
    <property type="entry name" value="ABC_transpr_TagH-like"/>
</dbReference>
<evidence type="ECO:0000313" key="6">
    <source>
        <dbReference type="EMBL" id="TXB65689.1"/>
    </source>
</evidence>
<evidence type="ECO:0000256" key="3">
    <source>
        <dbReference type="ARBA" id="ARBA00022741"/>
    </source>
</evidence>
<dbReference type="PANTHER" id="PTHR46743">
    <property type="entry name" value="TEICHOIC ACIDS EXPORT ATP-BINDING PROTEIN TAGH"/>
    <property type="match status" value="1"/>
</dbReference>
<dbReference type="GO" id="GO:0140359">
    <property type="term" value="F:ABC-type transporter activity"/>
    <property type="evidence" value="ECO:0007669"/>
    <property type="project" value="InterPro"/>
</dbReference>
<dbReference type="GO" id="GO:0016020">
    <property type="term" value="C:membrane"/>
    <property type="evidence" value="ECO:0007669"/>
    <property type="project" value="InterPro"/>
</dbReference>
<dbReference type="PROSITE" id="PS00211">
    <property type="entry name" value="ABC_TRANSPORTER_1"/>
    <property type="match status" value="1"/>
</dbReference>
<dbReference type="PANTHER" id="PTHR46743:SF2">
    <property type="entry name" value="TEICHOIC ACIDS EXPORT ATP-BINDING PROTEIN TAGH"/>
    <property type="match status" value="1"/>
</dbReference>
<evidence type="ECO:0000259" key="5">
    <source>
        <dbReference type="PROSITE" id="PS50893"/>
    </source>
</evidence>
<dbReference type="InterPro" id="IPR027417">
    <property type="entry name" value="P-loop_NTPase"/>
</dbReference>
<dbReference type="CDD" id="cd03220">
    <property type="entry name" value="ABC_KpsT_Wzt"/>
    <property type="match status" value="1"/>
</dbReference>
<dbReference type="InterPro" id="IPR017871">
    <property type="entry name" value="ABC_transporter-like_CS"/>
</dbReference>
<keyword evidence="7" id="KW-1185">Reference proteome</keyword>
<sequence>MIRLQNVTKTYHLNGRRKTVADNITQVFPSGASVALLGRNGAGKSSMLQMISGEMLPTSGKIFSTGSISWPVGFAGSFHPDLTGVQNTRFVARIYGLDTDEVIDFVSDFADLGDHFFLPFRTYSSGMRARLAFGVSMAIPFDTYLIDEVTAVGDANFRKKSNEVLHARLANSGAIVVSHSMPTLNEICDSGAVLENGHLTFYSDLDEAIAHHMRNMNQR</sequence>
<organism evidence="6 7">
    <name type="scientific">Paracoccus aurantiacus</name>
    <dbReference type="NCBI Taxonomy" id="2599412"/>
    <lineage>
        <taxon>Bacteria</taxon>
        <taxon>Pseudomonadati</taxon>
        <taxon>Pseudomonadota</taxon>
        <taxon>Alphaproteobacteria</taxon>
        <taxon>Rhodobacterales</taxon>
        <taxon>Paracoccaceae</taxon>
        <taxon>Paracoccus</taxon>
    </lineage>
</organism>
<keyword evidence="2" id="KW-0813">Transport</keyword>
<dbReference type="OrthoDB" id="9778870at2"/>
<dbReference type="PROSITE" id="PS50893">
    <property type="entry name" value="ABC_TRANSPORTER_2"/>
    <property type="match status" value="1"/>
</dbReference>
<evidence type="ECO:0000256" key="1">
    <source>
        <dbReference type="ARBA" id="ARBA00005417"/>
    </source>
</evidence>
<comment type="caution">
    <text evidence="6">The sequence shown here is derived from an EMBL/GenBank/DDBJ whole genome shotgun (WGS) entry which is preliminary data.</text>
</comment>
<dbReference type="InterPro" id="IPR003439">
    <property type="entry name" value="ABC_transporter-like_ATP-bd"/>
</dbReference>
<dbReference type="SUPFAM" id="SSF52540">
    <property type="entry name" value="P-loop containing nucleoside triphosphate hydrolases"/>
    <property type="match status" value="1"/>
</dbReference>
<dbReference type="Proteomes" id="UP000321562">
    <property type="component" value="Unassembled WGS sequence"/>
</dbReference>
<protein>
    <submittedName>
        <fullName evidence="6">ABC transporter ATP-binding protein</fullName>
    </submittedName>
</protein>
<dbReference type="Gene3D" id="3.40.50.300">
    <property type="entry name" value="P-loop containing nucleotide triphosphate hydrolases"/>
    <property type="match status" value="1"/>
</dbReference>
<accession>A0A5C6RUS6</accession>
<dbReference type="GO" id="GO:0005524">
    <property type="term" value="F:ATP binding"/>
    <property type="evidence" value="ECO:0007669"/>
    <property type="project" value="UniProtKB-KW"/>
</dbReference>
<keyword evidence="4 6" id="KW-0067">ATP-binding</keyword>
<reference evidence="6 7" key="1">
    <citation type="submission" date="2019-08" db="EMBL/GenBank/DDBJ databases">
        <authorList>
            <person name="Ye J."/>
        </authorList>
    </citation>
    <scope>NUCLEOTIDE SEQUENCE [LARGE SCALE GENOMIC DNA]</scope>
    <source>
        <strain evidence="6 7">TK008</strain>
    </source>
</reference>
<proteinExistence type="inferred from homology"/>
<name>A0A5C6RUS6_9RHOB</name>
<dbReference type="InterPro" id="IPR003593">
    <property type="entry name" value="AAA+_ATPase"/>
</dbReference>
<feature type="domain" description="ABC transporter" evidence="5">
    <location>
        <begin position="2"/>
        <end position="219"/>
    </location>
</feature>
<dbReference type="EMBL" id="VOPL01000009">
    <property type="protein sequence ID" value="TXB65689.1"/>
    <property type="molecule type" value="Genomic_DNA"/>
</dbReference>
<dbReference type="GO" id="GO:0016887">
    <property type="term" value="F:ATP hydrolysis activity"/>
    <property type="evidence" value="ECO:0007669"/>
    <property type="project" value="InterPro"/>
</dbReference>
<dbReference type="AlphaFoldDB" id="A0A5C6RUS6"/>
<dbReference type="RefSeq" id="WP_147100774.1">
    <property type="nucleotide sequence ID" value="NZ_JBHUFH010000037.1"/>
</dbReference>
<keyword evidence="3" id="KW-0547">Nucleotide-binding</keyword>